<sequence>MSVLSYGWFRKTVAASGTPEALKPNAFKVLWWTLTPIQGNSGANVYVGSDDMPPSSNAYPLTIGEHFPSPLSGGQSVLHAGGLRDDLNKIQIDVDTSADGVIVLYASYPGDTP</sequence>
<name>A0A0F9TGN7_9ZZZZ</name>
<proteinExistence type="predicted"/>
<gene>
    <name evidence="1" type="ORF">LCGC14_0394070</name>
</gene>
<reference evidence="1" key="1">
    <citation type="journal article" date="2015" name="Nature">
        <title>Complex archaea that bridge the gap between prokaryotes and eukaryotes.</title>
        <authorList>
            <person name="Spang A."/>
            <person name="Saw J.H."/>
            <person name="Jorgensen S.L."/>
            <person name="Zaremba-Niedzwiedzka K."/>
            <person name="Martijn J."/>
            <person name="Lind A.E."/>
            <person name="van Eijk R."/>
            <person name="Schleper C."/>
            <person name="Guy L."/>
            <person name="Ettema T.J."/>
        </authorList>
    </citation>
    <scope>NUCLEOTIDE SEQUENCE</scope>
</reference>
<comment type="caution">
    <text evidence="1">The sequence shown here is derived from an EMBL/GenBank/DDBJ whole genome shotgun (WGS) entry which is preliminary data.</text>
</comment>
<evidence type="ECO:0000313" key="1">
    <source>
        <dbReference type="EMBL" id="KKN74067.1"/>
    </source>
</evidence>
<dbReference type="AlphaFoldDB" id="A0A0F9TGN7"/>
<organism evidence="1">
    <name type="scientific">marine sediment metagenome</name>
    <dbReference type="NCBI Taxonomy" id="412755"/>
    <lineage>
        <taxon>unclassified sequences</taxon>
        <taxon>metagenomes</taxon>
        <taxon>ecological metagenomes</taxon>
    </lineage>
</organism>
<dbReference type="EMBL" id="LAZR01000332">
    <property type="protein sequence ID" value="KKN74067.1"/>
    <property type="molecule type" value="Genomic_DNA"/>
</dbReference>
<protein>
    <submittedName>
        <fullName evidence="1">Uncharacterized protein</fullName>
    </submittedName>
</protein>
<accession>A0A0F9TGN7</accession>